<evidence type="ECO:0000256" key="1">
    <source>
        <dbReference type="SAM" id="Phobius"/>
    </source>
</evidence>
<keyword evidence="1" id="KW-0472">Membrane</keyword>
<proteinExistence type="predicted"/>
<evidence type="ECO:0000313" key="2">
    <source>
        <dbReference type="EMBL" id="GAA0877243.1"/>
    </source>
</evidence>
<keyword evidence="3" id="KW-1185">Reference proteome</keyword>
<reference evidence="3" key="1">
    <citation type="journal article" date="2019" name="Int. J. Syst. Evol. Microbiol.">
        <title>The Global Catalogue of Microorganisms (GCM) 10K type strain sequencing project: providing services to taxonomists for standard genome sequencing and annotation.</title>
        <authorList>
            <consortium name="The Broad Institute Genomics Platform"/>
            <consortium name="The Broad Institute Genome Sequencing Center for Infectious Disease"/>
            <person name="Wu L."/>
            <person name="Ma J."/>
        </authorList>
    </citation>
    <scope>NUCLEOTIDE SEQUENCE [LARGE SCALE GENOMIC DNA]</scope>
    <source>
        <strain evidence="3">JCM 16112</strain>
    </source>
</reference>
<dbReference type="Proteomes" id="UP001500469">
    <property type="component" value="Unassembled WGS sequence"/>
</dbReference>
<accession>A0ABP3Y6R3</accession>
<dbReference type="EMBL" id="BAAAFI010000002">
    <property type="protein sequence ID" value="GAA0877243.1"/>
    <property type="molecule type" value="Genomic_DNA"/>
</dbReference>
<keyword evidence="1" id="KW-1133">Transmembrane helix</keyword>
<comment type="caution">
    <text evidence="2">The sequence shown here is derived from an EMBL/GenBank/DDBJ whole genome shotgun (WGS) entry which is preliminary data.</text>
</comment>
<protein>
    <submittedName>
        <fullName evidence="2">Uncharacterized protein</fullName>
    </submittedName>
</protein>
<organism evidence="2 3">
    <name type="scientific">Algoriphagus jejuensis</name>
    <dbReference type="NCBI Taxonomy" id="419934"/>
    <lineage>
        <taxon>Bacteria</taxon>
        <taxon>Pseudomonadati</taxon>
        <taxon>Bacteroidota</taxon>
        <taxon>Cytophagia</taxon>
        <taxon>Cytophagales</taxon>
        <taxon>Cyclobacteriaceae</taxon>
        <taxon>Algoriphagus</taxon>
    </lineage>
</organism>
<name>A0ABP3Y6R3_9BACT</name>
<feature type="transmembrane region" description="Helical" evidence="1">
    <location>
        <begin position="34"/>
        <end position="52"/>
    </location>
</feature>
<sequence>MWVDSTKFSEAFSFCIGSPLIFVLDVYYDQIHFPMIKSLIFLFLAVFLVTSCKEDEAPQDYLEGTYENAGFNSDSGVSYVSQYTFQADGTYERISLLRKDGQLLGYNFYSNGTYTLRGEEFTLWDREMAGVNHDVHPDGYVESLELLEEYDIEPHQSNGVLRQLHGRDRIGIQMECSDLLLAMCIGEQIFDRVD</sequence>
<keyword evidence="1" id="KW-0812">Transmembrane</keyword>
<evidence type="ECO:0000313" key="3">
    <source>
        <dbReference type="Proteomes" id="UP001500469"/>
    </source>
</evidence>
<gene>
    <name evidence="2" type="ORF">GCM10009119_02110</name>
</gene>